<feature type="signal peptide" evidence="1">
    <location>
        <begin position="1"/>
        <end position="20"/>
    </location>
</feature>
<reference evidence="3" key="1">
    <citation type="submission" date="2019-07" db="EMBL/GenBank/DDBJ databases">
        <title>Shewanella sp. YLB-08 draft genomic sequence.</title>
        <authorList>
            <person name="Yu L."/>
        </authorList>
    </citation>
    <scope>NUCLEOTIDE SEQUENCE [LARGE SCALE GENOMIC DNA]</scope>
    <source>
        <strain evidence="3">JCM 20706</strain>
    </source>
</reference>
<evidence type="ECO:0000313" key="2">
    <source>
        <dbReference type="EMBL" id="TRY11954.1"/>
    </source>
</evidence>
<protein>
    <recommendedName>
        <fullName evidence="4">DUF2987 domain-containing protein</fullName>
    </recommendedName>
</protein>
<organism evidence="2 3">
    <name type="scientific">Shewanella hanedai</name>
    <name type="common">Alteromonas hanedai</name>
    <dbReference type="NCBI Taxonomy" id="25"/>
    <lineage>
        <taxon>Bacteria</taxon>
        <taxon>Pseudomonadati</taxon>
        <taxon>Pseudomonadota</taxon>
        <taxon>Gammaproteobacteria</taxon>
        <taxon>Alteromonadales</taxon>
        <taxon>Shewanellaceae</taxon>
        <taxon>Shewanella</taxon>
    </lineage>
</organism>
<dbReference type="RefSeq" id="WP_144042471.1">
    <property type="nucleotide sequence ID" value="NZ_BMPL01000047.1"/>
</dbReference>
<comment type="caution">
    <text evidence="2">The sequence shown here is derived from an EMBL/GenBank/DDBJ whole genome shotgun (WGS) entry which is preliminary data.</text>
</comment>
<name>A0A553JHM1_SHEHA</name>
<evidence type="ECO:0000256" key="1">
    <source>
        <dbReference type="SAM" id="SignalP"/>
    </source>
</evidence>
<evidence type="ECO:0000313" key="3">
    <source>
        <dbReference type="Proteomes" id="UP000318126"/>
    </source>
</evidence>
<sequence length="183" mass="20891">MFNKLFLILALFSISAQSLANDPLSGNKHIYLIDIKGNELMIGDVRFSTAGDKTHYDIHLNHSLFKDFFLSMKEMKCLEGPELWCHLPYPYMTPREVSQKDLSWLAHDLLFMYKKKADFGANFYNGIYYQLSLNDGVITGIAQAVDLNLLASAPEDQTSAPITQAELDNVEENLRWLPKLEIK</sequence>
<dbReference type="EMBL" id="VKGK01000042">
    <property type="protein sequence ID" value="TRY11954.1"/>
    <property type="molecule type" value="Genomic_DNA"/>
</dbReference>
<dbReference type="AlphaFoldDB" id="A0A553JHM1"/>
<dbReference type="OrthoDB" id="7987888at2"/>
<accession>A0A553JHM1</accession>
<keyword evidence="3" id="KW-1185">Reference proteome</keyword>
<dbReference type="Proteomes" id="UP000318126">
    <property type="component" value="Unassembled WGS sequence"/>
</dbReference>
<gene>
    <name evidence="2" type="ORF">FN961_22880</name>
</gene>
<feature type="chain" id="PRO_5021715155" description="DUF2987 domain-containing protein" evidence="1">
    <location>
        <begin position="21"/>
        <end position="183"/>
    </location>
</feature>
<proteinExistence type="predicted"/>
<keyword evidence="1" id="KW-0732">Signal</keyword>
<evidence type="ECO:0008006" key="4">
    <source>
        <dbReference type="Google" id="ProtNLM"/>
    </source>
</evidence>